<comment type="caution">
    <text evidence="3">The sequence shown here is derived from an EMBL/GenBank/DDBJ whole genome shotgun (WGS) entry which is preliminary data.</text>
</comment>
<dbReference type="Pfam" id="PF01695">
    <property type="entry name" value="IstB_IS21"/>
    <property type="match status" value="1"/>
</dbReference>
<evidence type="ECO:0000313" key="5">
    <source>
        <dbReference type="Proteomes" id="UP001145145"/>
    </source>
</evidence>
<feature type="domain" description="AAA+ ATPase" evidence="1">
    <location>
        <begin position="182"/>
        <end position="312"/>
    </location>
</feature>
<dbReference type="RefSeq" id="WP_087254144.1">
    <property type="nucleotide sequence ID" value="NZ_BSBO01000004.1"/>
</dbReference>
<organism evidence="3 4">
    <name type="scientific">Sellimonas catena</name>
    <dbReference type="NCBI Taxonomy" id="2994035"/>
    <lineage>
        <taxon>Bacteria</taxon>
        <taxon>Bacillati</taxon>
        <taxon>Bacillota</taxon>
        <taxon>Clostridia</taxon>
        <taxon>Lachnospirales</taxon>
        <taxon>Lachnospiraceae</taxon>
        <taxon>Sellimonas</taxon>
    </lineage>
</organism>
<dbReference type="SUPFAM" id="SSF52540">
    <property type="entry name" value="P-loop containing nucleoside triphosphate hydrolases"/>
    <property type="match status" value="1"/>
</dbReference>
<sequence length="327" mass="37409">MALTNSQYDAIMRIYEQKHLRTHDRLTRHYSEIYEKIPRIREIDEEISHLGVAGAKALIDGNADAPARFRERLHALRDEKQALLAGSGYPSDYLEPSYECPDCQDTGYLDGRKCRCFQKAEIDLLYTQSNLQDILESENFSSFRMDYYSSDFIDPVSGKSSLDMAKEALHVCRSFVDSFGSKFQNLLIYGNTGVGKTFLTHCIARELMDHIHSVIYVTSSQLFDILGSREFDTDPEKRQAGALLDECELLIIDDLGTELTNSFTVSQLFICLNDRILQKKSTIISTNLSLNEIKSIYSERTFSRISSNYRLLKLAGDDIRIKKKLMK</sequence>
<dbReference type="InterPro" id="IPR002611">
    <property type="entry name" value="IstB_ATP-bd"/>
</dbReference>
<dbReference type="InterPro" id="IPR003593">
    <property type="entry name" value="AAA+_ATPase"/>
</dbReference>
<dbReference type="EMBL" id="BSCH01000008">
    <property type="protein sequence ID" value="GLG90100.1"/>
    <property type="molecule type" value="Genomic_DNA"/>
</dbReference>
<dbReference type="Proteomes" id="UP001145094">
    <property type="component" value="Unassembled WGS sequence"/>
</dbReference>
<keyword evidence="5" id="KW-1185">Reference proteome</keyword>
<dbReference type="InterPro" id="IPR027417">
    <property type="entry name" value="P-loop_NTPase"/>
</dbReference>
<evidence type="ECO:0000313" key="4">
    <source>
        <dbReference type="Proteomes" id="UP001145094"/>
    </source>
</evidence>
<proteinExistence type="predicted"/>
<dbReference type="Proteomes" id="UP001145145">
    <property type="component" value="Unassembled WGS sequence"/>
</dbReference>
<dbReference type="AlphaFoldDB" id="A0A9W6CE69"/>
<reference evidence="2" key="1">
    <citation type="submission" date="2022-11" db="EMBL/GenBank/DDBJ databases">
        <title>Draft genome sequence of Sellimonas catena strain 12EGH17.</title>
        <authorList>
            <person name="Atsushi H."/>
            <person name="Moriya O."/>
            <person name="Mitsuo S."/>
        </authorList>
    </citation>
    <scope>NUCLEOTIDE SEQUENCE</scope>
    <source>
        <strain evidence="2">12EGH17</strain>
    </source>
</reference>
<gene>
    <name evidence="3" type="primary">dnaC_2</name>
    <name evidence="2" type="synonym">dnaC_1</name>
    <name evidence="2" type="ORF">Selli1_05950</name>
    <name evidence="3" type="ORF">Selli2_15270</name>
</gene>
<dbReference type="GO" id="GO:0005524">
    <property type="term" value="F:ATP binding"/>
    <property type="evidence" value="ECO:0007669"/>
    <property type="project" value="InterPro"/>
</dbReference>
<dbReference type="SMART" id="SM00382">
    <property type="entry name" value="AAA"/>
    <property type="match status" value="1"/>
</dbReference>
<evidence type="ECO:0000259" key="1">
    <source>
        <dbReference type="SMART" id="SM00382"/>
    </source>
</evidence>
<evidence type="ECO:0000313" key="2">
    <source>
        <dbReference type="EMBL" id="GLG03421.1"/>
    </source>
</evidence>
<reference evidence="3" key="3">
    <citation type="submission" date="2022-11" db="EMBL/GenBank/DDBJ databases">
        <title>Draft genome sequence of Sellimonas catena strain 18CBH55.</title>
        <authorList>
            <person name="Atsushi H."/>
            <person name="Moriya O."/>
            <person name="Mitsuo S."/>
        </authorList>
    </citation>
    <scope>NUCLEOTIDE SEQUENCE</scope>
    <source>
        <strain evidence="3">18CBH55</strain>
    </source>
</reference>
<dbReference type="Gene3D" id="3.40.50.300">
    <property type="entry name" value="P-loop containing nucleotide triphosphate hydrolases"/>
    <property type="match status" value="1"/>
</dbReference>
<evidence type="ECO:0000313" key="3">
    <source>
        <dbReference type="EMBL" id="GLG90100.1"/>
    </source>
</evidence>
<dbReference type="PANTHER" id="PTHR30050">
    <property type="entry name" value="CHROMOSOMAL REPLICATION INITIATOR PROTEIN DNAA"/>
    <property type="match status" value="1"/>
</dbReference>
<name>A0A9W6CE69_9FIRM</name>
<dbReference type="EMBL" id="BSBO01000004">
    <property type="protein sequence ID" value="GLG03421.1"/>
    <property type="molecule type" value="Genomic_DNA"/>
</dbReference>
<reference evidence="3 5" key="5">
    <citation type="journal article" date="2023" name="Int. J. Syst. Evol. Microbiol.">
        <title>Sellimonas catena sp. nov., isolated from human faeces.</title>
        <authorList>
            <person name="Hisatomi A."/>
            <person name="Ohkuma M."/>
            <person name="Sakamoto M."/>
        </authorList>
    </citation>
    <scope>NUCLEOTIDE SEQUENCE</scope>
    <source>
        <strain evidence="2 5">12EGH17</strain>
        <strain evidence="3">18CBH55</strain>
    </source>
</reference>
<dbReference type="PANTHER" id="PTHR30050:SF4">
    <property type="entry name" value="ATP-BINDING PROTEIN RV3427C IN INSERTION SEQUENCE-RELATED"/>
    <property type="match status" value="1"/>
</dbReference>
<dbReference type="NCBIfam" id="NF005304">
    <property type="entry name" value="PRK06835.1"/>
    <property type="match status" value="1"/>
</dbReference>
<dbReference type="GO" id="GO:0006260">
    <property type="term" value="P:DNA replication"/>
    <property type="evidence" value="ECO:0007669"/>
    <property type="project" value="TreeGrafter"/>
</dbReference>
<reference evidence="3" key="4">
    <citation type="submission" date="2022-11" db="EMBL/GenBank/DDBJ databases">
        <title>Draft genome sequence of Sellimonas catena strain 18CBH55.</title>
        <authorList>
            <person name="Hisatomi A."/>
            <person name="Ohkuma M."/>
            <person name="Sakamoto M."/>
        </authorList>
    </citation>
    <scope>NUCLEOTIDE SEQUENCE</scope>
    <source>
        <strain evidence="3">18CBH55</strain>
    </source>
</reference>
<dbReference type="CDD" id="cd00009">
    <property type="entry name" value="AAA"/>
    <property type="match status" value="1"/>
</dbReference>
<accession>A0A9W6CE69</accession>
<protein>
    <submittedName>
        <fullName evidence="3">DNA replication protein DnaC</fullName>
    </submittedName>
</protein>
<reference evidence="2" key="2">
    <citation type="submission" date="2022-11" db="EMBL/GenBank/DDBJ databases">
        <title>Draft genome sequence of Sellimonas catena strain 12EGH17.</title>
        <authorList>
            <person name="Hisatomi A."/>
            <person name="Ohkuma M."/>
            <person name="Sakamoto M."/>
        </authorList>
    </citation>
    <scope>NUCLEOTIDE SEQUENCE</scope>
    <source>
        <strain evidence="2">12EGH17</strain>
    </source>
</reference>